<dbReference type="HOGENOM" id="CLU_097028_0_0_1"/>
<accession>A0A0C9W8K8</accession>
<organism evidence="2 3">
    <name type="scientific">Hydnomerulius pinastri MD-312</name>
    <dbReference type="NCBI Taxonomy" id="994086"/>
    <lineage>
        <taxon>Eukaryota</taxon>
        <taxon>Fungi</taxon>
        <taxon>Dikarya</taxon>
        <taxon>Basidiomycota</taxon>
        <taxon>Agaricomycotina</taxon>
        <taxon>Agaricomycetes</taxon>
        <taxon>Agaricomycetidae</taxon>
        <taxon>Boletales</taxon>
        <taxon>Boletales incertae sedis</taxon>
        <taxon>Leucogyrophana</taxon>
    </lineage>
</organism>
<name>A0A0C9W8K8_9AGAM</name>
<gene>
    <name evidence="2" type="ORF">HYDPIDRAFT_112836</name>
</gene>
<sequence length="252" mass="27139">MASPVVGRHLEAGGCNVFPGFVSPPSLRILLINRPPLQQPAVTAPTGPKHDEGFGRAADFLRFATHAPASSRLPSRGRHMNPGTSRYHSPHVSWNPWRGISSLLMRRPRNEYDSQPREVHTIRSGYAEPRVWVGSERAPESQLPQQLETTPGHYGLYSILPLTPPGSESNSIDADGSHQTSPKELSASYCCGLFSRRPKLASTAAAPSSELPVRNDHTANAPDLPALAPPAIVPRDTLDLPAVVDPPLPGSS</sequence>
<dbReference type="AlphaFoldDB" id="A0A0C9W8K8"/>
<evidence type="ECO:0000256" key="1">
    <source>
        <dbReference type="SAM" id="MobiDB-lite"/>
    </source>
</evidence>
<protein>
    <submittedName>
        <fullName evidence="2">Uncharacterized protein</fullName>
    </submittedName>
</protein>
<evidence type="ECO:0000313" key="2">
    <source>
        <dbReference type="EMBL" id="KIJ63858.1"/>
    </source>
</evidence>
<keyword evidence="3" id="KW-1185">Reference proteome</keyword>
<evidence type="ECO:0000313" key="3">
    <source>
        <dbReference type="Proteomes" id="UP000053820"/>
    </source>
</evidence>
<proteinExistence type="predicted"/>
<feature type="region of interest" description="Disordered" evidence="1">
    <location>
        <begin position="68"/>
        <end position="88"/>
    </location>
</feature>
<feature type="region of interest" description="Disordered" evidence="1">
    <location>
        <begin position="205"/>
        <end position="230"/>
    </location>
</feature>
<reference evidence="2 3" key="1">
    <citation type="submission" date="2014-04" db="EMBL/GenBank/DDBJ databases">
        <title>Evolutionary Origins and Diversification of the Mycorrhizal Mutualists.</title>
        <authorList>
            <consortium name="DOE Joint Genome Institute"/>
            <consortium name="Mycorrhizal Genomics Consortium"/>
            <person name="Kohler A."/>
            <person name="Kuo A."/>
            <person name="Nagy L.G."/>
            <person name="Floudas D."/>
            <person name="Copeland A."/>
            <person name="Barry K.W."/>
            <person name="Cichocki N."/>
            <person name="Veneault-Fourrey C."/>
            <person name="LaButti K."/>
            <person name="Lindquist E.A."/>
            <person name="Lipzen A."/>
            <person name="Lundell T."/>
            <person name="Morin E."/>
            <person name="Murat C."/>
            <person name="Riley R."/>
            <person name="Ohm R."/>
            <person name="Sun H."/>
            <person name="Tunlid A."/>
            <person name="Henrissat B."/>
            <person name="Grigoriev I.V."/>
            <person name="Hibbett D.S."/>
            <person name="Martin F."/>
        </authorList>
    </citation>
    <scope>NUCLEOTIDE SEQUENCE [LARGE SCALE GENOMIC DNA]</scope>
    <source>
        <strain evidence="2 3">MD-312</strain>
    </source>
</reference>
<dbReference type="EMBL" id="KN839849">
    <property type="protein sequence ID" value="KIJ63858.1"/>
    <property type="molecule type" value="Genomic_DNA"/>
</dbReference>
<dbReference type="Proteomes" id="UP000053820">
    <property type="component" value="Unassembled WGS sequence"/>
</dbReference>